<name>A0A396S9B6_9BACL</name>
<dbReference type="EMBL" id="QWEI01000007">
    <property type="protein sequence ID" value="RHW34997.1"/>
    <property type="molecule type" value="Genomic_DNA"/>
</dbReference>
<dbReference type="InterPro" id="IPR009061">
    <property type="entry name" value="DNA-bd_dom_put_sf"/>
</dbReference>
<dbReference type="OrthoDB" id="2456581at2"/>
<dbReference type="Proteomes" id="UP000265692">
    <property type="component" value="Unassembled WGS sequence"/>
</dbReference>
<dbReference type="InterPro" id="IPR000551">
    <property type="entry name" value="MerR-type_HTH_dom"/>
</dbReference>
<sequence length="190" mass="22537">MTEMTLIADSEAEEELIYNTTTVSKLLGVHVKTLRSYCTLMENLNYEFQKNIQGHRLFYKKDIELIKKIIDLKSSTPLTLNEAVKTVLQTNTDTKSTAPETEVQSHHHADFDKLMDEFSAFRNEQMEFNKKLIEQLMKQENYIKTSIDERDKKLLFAMKESMETRRQLAAAAEMEREEERNKKAWWQFWK</sequence>
<dbReference type="SUPFAM" id="SSF46955">
    <property type="entry name" value="Putative DNA-binding domain"/>
    <property type="match status" value="1"/>
</dbReference>
<keyword evidence="3" id="KW-1185">Reference proteome</keyword>
<dbReference type="GO" id="GO:0006355">
    <property type="term" value="P:regulation of DNA-templated transcription"/>
    <property type="evidence" value="ECO:0007669"/>
    <property type="project" value="InterPro"/>
</dbReference>
<feature type="domain" description="HTH merR-type" evidence="1">
    <location>
        <begin position="18"/>
        <end position="84"/>
    </location>
</feature>
<reference evidence="2 3" key="1">
    <citation type="submission" date="2018-08" db="EMBL/GenBank/DDBJ databases">
        <title>Lysinibacillus sp. YLB-03 draft genome sequence.</title>
        <authorList>
            <person name="Yu L."/>
        </authorList>
    </citation>
    <scope>NUCLEOTIDE SEQUENCE [LARGE SCALE GENOMIC DNA]</scope>
    <source>
        <strain evidence="2 3">YLB-03</strain>
    </source>
</reference>
<dbReference type="GO" id="GO:0003677">
    <property type="term" value="F:DNA binding"/>
    <property type="evidence" value="ECO:0007669"/>
    <property type="project" value="InterPro"/>
</dbReference>
<dbReference type="Pfam" id="PF13411">
    <property type="entry name" value="MerR_1"/>
    <property type="match status" value="1"/>
</dbReference>
<accession>A0A396S9B6</accession>
<protein>
    <submittedName>
        <fullName evidence="2">MerR family transcriptional regulator</fullName>
    </submittedName>
</protein>
<evidence type="ECO:0000313" key="2">
    <source>
        <dbReference type="EMBL" id="RHW34997.1"/>
    </source>
</evidence>
<organism evidence="2 3">
    <name type="scientific">Ureibacillus yapensis</name>
    <dbReference type="NCBI Taxonomy" id="2304605"/>
    <lineage>
        <taxon>Bacteria</taxon>
        <taxon>Bacillati</taxon>
        <taxon>Bacillota</taxon>
        <taxon>Bacilli</taxon>
        <taxon>Bacillales</taxon>
        <taxon>Caryophanaceae</taxon>
        <taxon>Ureibacillus</taxon>
    </lineage>
</organism>
<evidence type="ECO:0000313" key="3">
    <source>
        <dbReference type="Proteomes" id="UP000265692"/>
    </source>
</evidence>
<gene>
    <name evidence="2" type="ORF">D1B33_13210</name>
</gene>
<dbReference type="Gene3D" id="1.10.1660.10">
    <property type="match status" value="1"/>
</dbReference>
<evidence type="ECO:0000259" key="1">
    <source>
        <dbReference type="Pfam" id="PF13411"/>
    </source>
</evidence>
<dbReference type="AlphaFoldDB" id="A0A396S9B6"/>
<dbReference type="RefSeq" id="WP_118876871.1">
    <property type="nucleotide sequence ID" value="NZ_QWEI01000007.1"/>
</dbReference>
<proteinExistence type="predicted"/>
<comment type="caution">
    <text evidence="2">The sequence shown here is derived from an EMBL/GenBank/DDBJ whole genome shotgun (WGS) entry which is preliminary data.</text>
</comment>